<dbReference type="InterPro" id="IPR025202">
    <property type="entry name" value="PLD-like_dom"/>
</dbReference>
<feature type="active site" evidence="12">
    <location>
        <position position="428"/>
    </location>
</feature>
<keyword evidence="3 12" id="KW-0444">Lipid biosynthesis</keyword>
<feature type="domain" description="PLD phosphodiesterase" evidence="14">
    <location>
        <begin position="245"/>
        <end position="272"/>
    </location>
</feature>
<feature type="transmembrane region" description="Helical" evidence="12">
    <location>
        <begin position="7"/>
        <end position="29"/>
    </location>
</feature>
<dbReference type="NCBIfam" id="TIGR04265">
    <property type="entry name" value="bac_cardiolipin"/>
    <property type="match status" value="1"/>
</dbReference>
<reference evidence="16" key="1">
    <citation type="journal article" date="2019" name="Int. J. Syst. Evol. Microbiol.">
        <title>The Global Catalogue of Microorganisms (GCM) 10K type strain sequencing project: providing services to taxonomists for standard genome sequencing and annotation.</title>
        <authorList>
            <consortium name="The Broad Institute Genomics Platform"/>
            <consortium name="The Broad Institute Genome Sequencing Center for Infectious Disease"/>
            <person name="Wu L."/>
            <person name="Ma J."/>
        </authorList>
    </citation>
    <scope>NUCLEOTIDE SEQUENCE [LARGE SCALE GENOMIC DNA]</scope>
    <source>
        <strain evidence="16">CCUG 57263</strain>
    </source>
</reference>
<keyword evidence="16" id="KW-1185">Reference proteome</keyword>
<evidence type="ECO:0000256" key="5">
    <source>
        <dbReference type="ARBA" id="ARBA00022692"/>
    </source>
</evidence>
<dbReference type="Proteomes" id="UP001597120">
    <property type="component" value="Unassembled WGS sequence"/>
</dbReference>
<feature type="active site" evidence="12">
    <location>
        <position position="257"/>
    </location>
</feature>
<dbReference type="EMBL" id="JBHTIU010000094">
    <property type="protein sequence ID" value="MFD0871916.1"/>
    <property type="molecule type" value="Genomic_DNA"/>
</dbReference>
<proteinExistence type="inferred from homology"/>
<feature type="active site" evidence="12">
    <location>
        <position position="252"/>
    </location>
</feature>
<organism evidence="15 16">
    <name type="scientific">Paenibacillus residui</name>
    <dbReference type="NCBI Taxonomy" id="629724"/>
    <lineage>
        <taxon>Bacteria</taxon>
        <taxon>Bacillati</taxon>
        <taxon>Bacillota</taxon>
        <taxon>Bacilli</taxon>
        <taxon>Bacillales</taxon>
        <taxon>Paenibacillaceae</taxon>
        <taxon>Paenibacillus</taxon>
    </lineage>
</organism>
<comment type="catalytic activity">
    <reaction evidence="12">
        <text>2 a 1,2-diacyl-sn-glycero-3-phospho-(1'-sn-glycerol) = a cardiolipin + glycerol</text>
        <dbReference type="Rhea" id="RHEA:31451"/>
        <dbReference type="ChEBI" id="CHEBI:17754"/>
        <dbReference type="ChEBI" id="CHEBI:62237"/>
        <dbReference type="ChEBI" id="CHEBI:64716"/>
    </reaction>
</comment>
<evidence type="ECO:0000256" key="9">
    <source>
        <dbReference type="ARBA" id="ARBA00023136"/>
    </source>
</evidence>
<dbReference type="InterPro" id="IPR001736">
    <property type="entry name" value="PLipase_D/transphosphatidylase"/>
</dbReference>
<comment type="subcellular location">
    <subcellularLocation>
        <location evidence="1 12">Cell membrane</location>
        <topology evidence="1 12">Multi-pass membrane protein</topology>
    </subcellularLocation>
</comment>
<feature type="transmembrane region" description="Helical" evidence="12">
    <location>
        <begin position="68"/>
        <end position="86"/>
    </location>
</feature>
<keyword evidence="10 12" id="KW-0594">Phospholipid biosynthesis</keyword>
<gene>
    <name evidence="15" type="primary">cls</name>
    <name evidence="15" type="ORF">ACFQ03_22565</name>
</gene>
<dbReference type="Gene3D" id="3.30.870.10">
    <property type="entry name" value="Endonuclease Chain A"/>
    <property type="match status" value="2"/>
</dbReference>
<keyword evidence="2 12" id="KW-1003">Cell membrane</keyword>
<dbReference type="EC" id="2.7.8.-" evidence="12 13"/>
<name>A0ABW3DGB3_9BACL</name>
<dbReference type="CDD" id="cd09112">
    <property type="entry name" value="PLDc_CLS_2"/>
    <property type="match status" value="1"/>
</dbReference>
<keyword evidence="6" id="KW-0677">Repeat</keyword>
<keyword evidence="8 12" id="KW-0443">Lipid metabolism</keyword>
<evidence type="ECO:0000256" key="3">
    <source>
        <dbReference type="ARBA" id="ARBA00022516"/>
    </source>
</evidence>
<dbReference type="SMART" id="SM00155">
    <property type="entry name" value="PLDc"/>
    <property type="match status" value="2"/>
</dbReference>
<evidence type="ECO:0000256" key="10">
    <source>
        <dbReference type="ARBA" id="ARBA00023209"/>
    </source>
</evidence>
<dbReference type="RefSeq" id="WP_144934935.1">
    <property type="nucleotide sequence ID" value="NZ_JBHTIU010000094.1"/>
</dbReference>
<evidence type="ECO:0000256" key="1">
    <source>
        <dbReference type="ARBA" id="ARBA00004651"/>
    </source>
</evidence>
<keyword evidence="7 12" id="KW-1133">Transmembrane helix</keyword>
<dbReference type="Pfam" id="PF13396">
    <property type="entry name" value="PLDc_N"/>
    <property type="match status" value="1"/>
</dbReference>
<dbReference type="HAMAP" id="MF_01916">
    <property type="entry name" value="Cardiolipin_synth_Cls"/>
    <property type="match status" value="1"/>
</dbReference>
<dbReference type="SUPFAM" id="SSF56024">
    <property type="entry name" value="Phospholipase D/nuclease"/>
    <property type="match status" value="2"/>
</dbReference>
<evidence type="ECO:0000256" key="6">
    <source>
        <dbReference type="ARBA" id="ARBA00022737"/>
    </source>
</evidence>
<evidence type="ECO:0000256" key="13">
    <source>
        <dbReference type="NCBIfam" id="TIGR04265"/>
    </source>
</evidence>
<dbReference type="InterPro" id="IPR027379">
    <property type="entry name" value="CLS_N"/>
</dbReference>
<dbReference type="PROSITE" id="PS50035">
    <property type="entry name" value="PLD"/>
    <property type="match status" value="2"/>
</dbReference>
<comment type="caution">
    <text evidence="15">The sequence shown here is derived from an EMBL/GenBank/DDBJ whole genome shotgun (WGS) entry which is preliminary data.</text>
</comment>
<evidence type="ECO:0000256" key="12">
    <source>
        <dbReference type="HAMAP-Rule" id="MF_01916"/>
    </source>
</evidence>
<evidence type="ECO:0000256" key="8">
    <source>
        <dbReference type="ARBA" id="ARBA00023098"/>
    </source>
</evidence>
<feature type="active site" evidence="12">
    <location>
        <position position="430"/>
    </location>
</feature>
<feature type="domain" description="PLD phosphodiesterase" evidence="14">
    <location>
        <begin position="423"/>
        <end position="450"/>
    </location>
</feature>
<evidence type="ECO:0000256" key="11">
    <source>
        <dbReference type="ARBA" id="ARBA00023264"/>
    </source>
</evidence>
<comment type="similarity">
    <text evidence="12">Belongs to the phospholipase D family. Cardiolipin synthase subfamily.</text>
</comment>
<keyword evidence="11 12" id="KW-1208">Phospholipid metabolism</keyword>
<keyword evidence="9 12" id="KW-0472">Membrane</keyword>
<evidence type="ECO:0000313" key="16">
    <source>
        <dbReference type="Proteomes" id="UP001597120"/>
    </source>
</evidence>
<dbReference type="Pfam" id="PF13091">
    <property type="entry name" value="PLDc_2"/>
    <property type="match status" value="2"/>
</dbReference>
<evidence type="ECO:0000256" key="7">
    <source>
        <dbReference type="ARBA" id="ARBA00022989"/>
    </source>
</evidence>
<evidence type="ECO:0000256" key="4">
    <source>
        <dbReference type="ARBA" id="ARBA00022679"/>
    </source>
</evidence>
<protein>
    <recommendedName>
        <fullName evidence="12 13">Cardiolipin synthase</fullName>
        <shortName evidence="12">CL synthase</shortName>
        <ecNumber evidence="12 13">2.7.8.-</ecNumber>
    </recommendedName>
</protein>
<feature type="active site" evidence="12">
    <location>
        <position position="435"/>
    </location>
</feature>
<dbReference type="InterPro" id="IPR022924">
    <property type="entry name" value="Cardiolipin_synthase"/>
</dbReference>
<keyword evidence="5 12" id="KW-0812">Transmembrane</keyword>
<comment type="function">
    <text evidence="12">Catalyzes the reversible phosphatidyl group transfer from one phosphatidylglycerol molecule to another to form cardiolipin (CL) (diphosphatidylglycerol) and glycerol.</text>
</comment>
<evidence type="ECO:0000313" key="15">
    <source>
        <dbReference type="EMBL" id="MFD0871916.1"/>
    </source>
</evidence>
<dbReference type="InterPro" id="IPR030874">
    <property type="entry name" value="Cardiolipin_synth_Firmi"/>
</dbReference>
<dbReference type="PANTHER" id="PTHR21248">
    <property type="entry name" value="CARDIOLIPIN SYNTHASE"/>
    <property type="match status" value="1"/>
</dbReference>
<keyword evidence="4 12" id="KW-0808">Transferase</keyword>
<evidence type="ECO:0000256" key="2">
    <source>
        <dbReference type="ARBA" id="ARBA00022475"/>
    </source>
</evidence>
<accession>A0ABW3DGB3</accession>
<evidence type="ECO:0000259" key="14">
    <source>
        <dbReference type="PROSITE" id="PS50035"/>
    </source>
</evidence>
<dbReference type="PANTHER" id="PTHR21248:SF20">
    <property type="entry name" value="CARDIOLIPIN SYNTHASE YWIE-RELATED"/>
    <property type="match status" value="1"/>
</dbReference>
<feature type="transmembrane region" description="Helical" evidence="12">
    <location>
        <begin position="35"/>
        <end position="56"/>
    </location>
</feature>
<feature type="active site" evidence="12">
    <location>
        <position position="250"/>
    </location>
</feature>
<sequence>MKRSIQIIILMIIVLVLLYYLNLYFGSALLRFSQFFATFFSVTMSLAVLFVGLVIFMENRHPSSTVAWILVLALVPIVGFLFYLLFGQNYRKRKNYNQKALRDAQAYAFIENRALANHHKLSEFPESLQRLFRLSQTMAKSPISFSTRTEILTNGEATFSAILRELNKAVHHIHMEYYIYRDDEIGTQIQQILIEKAKAGVEVRFLYDAVGSLKLPESFLDEMRRAGVQVVAFSPVYFPLLSNKVNFRNHRKIVVIDGEVGFTGGLNVGDEYLSRSATYGFWRDTHMLVRGEAVRTLQIIFLQDWLYMTGEAHMNPEYLSPTLTERPGDGAVQMIASGPDSEWKTMKSLFFAMITSAKRSIWIATPYFIPDDDIYTALQVAALSKIDVKILFPKKPDKWIPYLASHSYFPELLEAGVQIYEYEKGFMHSKILIIDGEMASIGTANMDMRSFHLNFEVNAFIYQTESTRTLVSDFQADLQDSTRIVKEKFSKKWLVRFMESAARLLSPLL</sequence>
<dbReference type="CDD" id="cd09110">
    <property type="entry name" value="PLDc_CLS_1"/>
    <property type="match status" value="1"/>
</dbReference>